<dbReference type="RefSeq" id="WP_200395859.1">
    <property type="nucleotide sequence ID" value="NZ_CP066831.1"/>
</dbReference>
<dbReference type="EMBL" id="CP066831">
    <property type="protein sequence ID" value="QQM40804.1"/>
    <property type="molecule type" value="Genomic_DNA"/>
</dbReference>
<organism evidence="2 3">
    <name type="scientific">Streptomyces liliifuscus</name>
    <dbReference type="NCBI Taxonomy" id="2797636"/>
    <lineage>
        <taxon>Bacteria</taxon>
        <taxon>Bacillati</taxon>
        <taxon>Actinomycetota</taxon>
        <taxon>Actinomycetes</taxon>
        <taxon>Kitasatosporales</taxon>
        <taxon>Streptomycetaceae</taxon>
        <taxon>Streptomyces</taxon>
    </lineage>
</organism>
<reference evidence="2 3" key="1">
    <citation type="submission" date="2020-12" db="EMBL/GenBank/DDBJ databases">
        <title>A novel species.</title>
        <authorList>
            <person name="Li K."/>
        </authorList>
    </citation>
    <scope>NUCLEOTIDE SEQUENCE [LARGE SCALE GENOMIC DNA]</scope>
    <source>
        <strain evidence="2 3">ZYC-3</strain>
    </source>
</reference>
<feature type="compositionally biased region" description="Basic and acidic residues" evidence="1">
    <location>
        <begin position="84"/>
        <end position="93"/>
    </location>
</feature>
<dbReference type="Proteomes" id="UP000595636">
    <property type="component" value="Chromosome"/>
</dbReference>
<sequence>MNHPETYPKAHPAAHLKTCLEAAHHAEIYVPHGHPEQTVDLCEVRMNYAGARDPELPAMLLVPAQTESWWGYEDAPARATAPGEDEKNNKTDEADQGPDQVCWSYTRSVYRPDAMASRVPTIRFMVHTS</sequence>
<evidence type="ECO:0000256" key="1">
    <source>
        <dbReference type="SAM" id="MobiDB-lite"/>
    </source>
</evidence>
<evidence type="ECO:0000313" key="2">
    <source>
        <dbReference type="EMBL" id="QQM40804.1"/>
    </source>
</evidence>
<protein>
    <submittedName>
        <fullName evidence="2">Uncharacterized protein</fullName>
    </submittedName>
</protein>
<evidence type="ECO:0000313" key="3">
    <source>
        <dbReference type="Proteomes" id="UP000595636"/>
    </source>
</evidence>
<dbReference type="KEGG" id="slf:JEQ17_15840"/>
<proteinExistence type="predicted"/>
<gene>
    <name evidence="2" type="ORF">JEQ17_15840</name>
</gene>
<feature type="region of interest" description="Disordered" evidence="1">
    <location>
        <begin position="73"/>
        <end position="99"/>
    </location>
</feature>
<keyword evidence="3" id="KW-1185">Reference proteome</keyword>
<accession>A0A7T7KWY0</accession>
<dbReference type="AlphaFoldDB" id="A0A7T7KWY0"/>
<name>A0A7T7KWY0_9ACTN</name>